<dbReference type="PATRIC" id="fig|1107881.3.peg.2070"/>
<accession>H0FXX3</accession>
<evidence type="ECO:0000256" key="1">
    <source>
        <dbReference type="SAM" id="MobiDB-lite"/>
    </source>
</evidence>
<proteinExistence type="predicted"/>
<gene>
    <name evidence="2" type="ORF">SM0020_10215</name>
</gene>
<organism evidence="2 3">
    <name type="scientific">Sinorhizobium meliloti CCNWSX0020</name>
    <dbReference type="NCBI Taxonomy" id="1107881"/>
    <lineage>
        <taxon>Bacteria</taxon>
        <taxon>Pseudomonadati</taxon>
        <taxon>Pseudomonadota</taxon>
        <taxon>Alphaproteobacteria</taxon>
        <taxon>Hyphomicrobiales</taxon>
        <taxon>Rhizobiaceae</taxon>
        <taxon>Sinorhizobium/Ensifer group</taxon>
        <taxon>Sinorhizobium</taxon>
    </lineage>
</organism>
<dbReference type="EMBL" id="AGVV01000015">
    <property type="protein sequence ID" value="EHK78045.1"/>
    <property type="molecule type" value="Genomic_DNA"/>
</dbReference>
<dbReference type="RefSeq" id="WP_003528117.1">
    <property type="nucleotide sequence ID" value="NZ_AGVV01000015.1"/>
</dbReference>
<dbReference type="Proteomes" id="UP000004038">
    <property type="component" value="Unassembled WGS sequence"/>
</dbReference>
<name>H0FXX3_RHIML</name>
<feature type="compositionally biased region" description="Pro residues" evidence="1">
    <location>
        <begin position="94"/>
        <end position="103"/>
    </location>
</feature>
<feature type="region of interest" description="Disordered" evidence="1">
    <location>
        <begin position="91"/>
        <end position="111"/>
    </location>
</feature>
<protein>
    <submittedName>
        <fullName evidence="2">Uncharacterized protein</fullName>
    </submittedName>
</protein>
<reference evidence="2 3" key="1">
    <citation type="journal article" date="2012" name="J. Bacteriol.">
        <title>Draft Genome Sequence of Sinorhizobium meliloti CCNWSX0020, a Nitrogen-Fixing Symbiont with Copper Tolerance Capability Isolated from Lead-Zinc Mine Tailings.</title>
        <authorList>
            <person name="Li Z."/>
            <person name="Ma Z."/>
            <person name="Hao X."/>
            <person name="Wei G."/>
        </authorList>
    </citation>
    <scope>NUCLEOTIDE SEQUENCE [LARGE SCALE GENOMIC DNA]</scope>
    <source>
        <strain evidence="2 3">CCNWSX0020</strain>
    </source>
</reference>
<evidence type="ECO:0000313" key="2">
    <source>
        <dbReference type="EMBL" id="EHK78045.1"/>
    </source>
</evidence>
<dbReference type="AlphaFoldDB" id="H0FXX3"/>
<evidence type="ECO:0000313" key="3">
    <source>
        <dbReference type="Proteomes" id="UP000004038"/>
    </source>
</evidence>
<sequence length="111" mass="11971">MSADAKIIPVDIMKAAEEALDNLLCNCRESCGSHEAVRQASIKEIALALFAERERCAAVADYFSQACVCSEWTEEARGAGYYACADVATSIRNPSPPKQPSPPTSDDDLPF</sequence>